<dbReference type="GeneID" id="54280091"/>
<name>A0A6A5XET1_9PLEO</name>
<feature type="chain" id="PRO_5025420722" evidence="1">
    <location>
        <begin position="35"/>
        <end position="102"/>
    </location>
</feature>
<dbReference type="EMBL" id="ML978074">
    <property type="protein sequence ID" value="KAF2011361.1"/>
    <property type="molecule type" value="Genomic_DNA"/>
</dbReference>
<reference evidence="2" key="1">
    <citation type="journal article" date="2020" name="Stud. Mycol.">
        <title>101 Dothideomycetes genomes: a test case for predicting lifestyles and emergence of pathogens.</title>
        <authorList>
            <person name="Haridas S."/>
            <person name="Albert R."/>
            <person name="Binder M."/>
            <person name="Bloem J."/>
            <person name="Labutti K."/>
            <person name="Salamov A."/>
            <person name="Andreopoulos B."/>
            <person name="Baker S."/>
            <person name="Barry K."/>
            <person name="Bills G."/>
            <person name="Bluhm B."/>
            <person name="Cannon C."/>
            <person name="Castanera R."/>
            <person name="Culley D."/>
            <person name="Daum C."/>
            <person name="Ezra D."/>
            <person name="Gonzalez J."/>
            <person name="Henrissat B."/>
            <person name="Kuo A."/>
            <person name="Liang C."/>
            <person name="Lipzen A."/>
            <person name="Lutzoni F."/>
            <person name="Magnuson J."/>
            <person name="Mondo S."/>
            <person name="Nolan M."/>
            <person name="Ohm R."/>
            <person name="Pangilinan J."/>
            <person name="Park H.-J."/>
            <person name="Ramirez L."/>
            <person name="Alfaro M."/>
            <person name="Sun H."/>
            <person name="Tritt A."/>
            <person name="Yoshinaga Y."/>
            <person name="Zwiers L.-H."/>
            <person name="Turgeon B."/>
            <person name="Goodwin S."/>
            <person name="Spatafora J."/>
            <person name="Crous P."/>
            <person name="Grigoriev I."/>
        </authorList>
    </citation>
    <scope>NUCLEOTIDE SEQUENCE</scope>
    <source>
        <strain evidence="2">CBS 175.79</strain>
    </source>
</reference>
<evidence type="ECO:0000313" key="3">
    <source>
        <dbReference type="Proteomes" id="UP000799778"/>
    </source>
</evidence>
<dbReference type="Proteomes" id="UP000799778">
    <property type="component" value="Unassembled WGS sequence"/>
</dbReference>
<sequence length="102" mass="11684">MRRLLDSGRSLGIIRLQMHILVLLLLAEYCKVQSISPAAYPLLTKSCPMRALANGTPQWLSPGLSTGEYRIRYDAGYFHSGSECWWSWYSKGIRTLRTIYDL</sequence>
<dbReference type="AlphaFoldDB" id="A0A6A5XET1"/>
<gene>
    <name evidence="2" type="ORF">BU24DRAFT_279713</name>
</gene>
<dbReference type="RefSeq" id="XP_033379700.1">
    <property type="nucleotide sequence ID" value="XM_033522694.1"/>
</dbReference>
<accession>A0A6A5XET1</accession>
<feature type="signal peptide" evidence="1">
    <location>
        <begin position="1"/>
        <end position="34"/>
    </location>
</feature>
<organism evidence="2 3">
    <name type="scientific">Aaosphaeria arxii CBS 175.79</name>
    <dbReference type="NCBI Taxonomy" id="1450172"/>
    <lineage>
        <taxon>Eukaryota</taxon>
        <taxon>Fungi</taxon>
        <taxon>Dikarya</taxon>
        <taxon>Ascomycota</taxon>
        <taxon>Pezizomycotina</taxon>
        <taxon>Dothideomycetes</taxon>
        <taxon>Pleosporomycetidae</taxon>
        <taxon>Pleosporales</taxon>
        <taxon>Pleosporales incertae sedis</taxon>
        <taxon>Aaosphaeria</taxon>
    </lineage>
</organism>
<proteinExistence type="predicted"/>
<keyword evidence="3" id="KW-1185">Reference proteome</keyword>
<protein>
    <submittedName>
        <fullName evidence="2">Uncharacterized protein</fullName>
    </submittedName>
</protein>
<evidence type="ECO:0000313" key="2">
    <source>
        <dbReference type="EMBL" id="KAF2011361.1"/>
    </source>
</evidence>
<evidence type="ECO:0000256" key="1">
    <source>
        <dbReference type="SAM" id="SignalP"/>
    </source>
</evidence>
<keyword evidence="1" id="KW-0732">Signal</keyword>